<proteinExistence type="predicted"/>
<keyword evidence="2" id="KW-1185">Reference proteome</keyword>
<reference evidence="1" key="1">
    <citation type="submission" date="2022-05" db="EMBL/GenBank/DDBJ databases">
        <title>Novel Pseudomonas spp. Isolated from a Rainbow Trout Aquaculture Facility.</title>
        <authorList>
            <person name="Testerman T."/>
            <person name="Graf J."/>
        </authorList>
    </citation>
    <scope>NUCLEOTIDE SEQUENCE</scope>
    <source>
        <strain evidence="1">ID1050</strain>
    </source>
</reference>
<dbReference type="EMBL" id="JAMDHD010000013">
    <property type="protein sequence ID" value="MDD0984723.1"/>
    <property type="molecule type" value="Genomic_DNA"/>
</dbReference>
<name>A0ABT5N8Z1_9PSED</name>
<comment type="caution">
    <text evidence="1">The sequence shown here is derived from an EMBL/GenBank/DDBJ whole genome shotgun (WGS) entry which is preliminary data.</text>
</comment>
<evidence type="ECO:0000313" key="1">
    <source>
        <dbReference type="EMBL" id="MDD0984723.1"/>
    </source>
</evidence>
<sequence length="61" mass="7131">MVRKMLDEHKDVAKPGDFELDDIMLLLREANGFAQQWVDSMTREIVAEERALQNKWGDLLN</sequence>
<organism evidence="1 2">
    <name type="scientific">Pseudomonas shahriarae</name>
    <dbReference type="NCBI Taxonomy" id="2745512"/>
    <lineage>
        <taxon>Bacteria</taxon>
        <taxon>Pseudomonadati</taxon>
        <taxon>Pseudomonadota</taxon>
        <taxon>Gammaproteobacteria</taxon>
        <taxon>Pseudomonadales</taxon>
        <taxon>Pseudomonadaceae</taxon>
        <taxon>Pseudomonas</taxon>
    </lineage>
</organism>
<dbReference type="Proteomes" id="UP001148189">
    <property type="component" value="Unassembled WGS sequence"/>
</dbReference>
<gene>
    <name evidence="1" type="ORF">M5G21_07080</name>
</gene>
<accession>A0ABT5N8Z1</accession>
<evidence type="ECO:0000313" key="2">
    <source>
        <dbReference type="Proteomes" id="UP001148189"/>
    </source>
</evidence>
<protein>
    <submittedName>
        <fullName evidence="1">Uncharacterized protein</fullName>
    </submittedName>
</protein>